<organism evidence="1 2">
    <name type="scientific">Cichorium intybus</name>
    <name type="common">Chicory</name>
    <dbReference type="NCBI Taxonomy" id="13427"/>
    <lineage>
        <taxon>Eukaryota</taxon>
        <taxon>Viridiplantae</taxon>
        <taxon>Streptophyta</taxon>
        <taxon>Embryophyta</taxon>
        <taxon>Tracheophyta</taxon>
        <taxon>Spermatophyta</taxon>
        <taxon>Magnoliopsida</taxon>
        <taxon>eudicotyledons</taxon>
        <taxon>Gunneridae</taxon>
        <taxon>Pentapetalae</taxon>
        <taxon>asterids</taxon>
        <taxon>campanulids</taxon>
        <taxon>Asterales</taxon>
        <taxon>Asteraceae</taxon>
        <taxon>Cichorioideae</taxon>
        <taxon>Cichorieae</taxon>
        <taxon>Cichoriinae</taxon>
        <taxon>Cichorium</taxon>
    </lineage>
</organism>
<accession>A0ACB9BHM7</accession>
<dbReference type="Proteomes" id="UP001055811">
    <property type="component" value="Linkage Group LG06"/>
</dbReference>
<protein>
    <submittedName>
        <fullName evidence="1">Uncharacterized protein</fullName>
    </submittedName>
</protein>
<gene>
    <name evidence="1" type="ORF">L2E82_32589</name>
</gene>
<reference evidence="1 2" key="2">
    <citation type="journal article" date="2022" name="Mol. Ecol. Resour.">
        <title>The genomes of chicory, endive, great burdock and yacon provide insights into Asteraceae paleo-polyploidization history and plant inulin production.</title>
        <authorList>
            <person name="Fan W."/>
            <person name="Wang S."/>
            <person name="Wang H."/>
            <person name="Wang A."/>
            <person name="Jiang F."/>
            <person name="Liu H."/>
            <person name="Zhao H."/>
            <person name="Xu D."/>
            <person name="Zhang Y."/>
        </authorList>
    </citation>
    <scope>NUCLEOTIDE SEQUENCE [LARGE SCALE GENOMIC DNA]</scope>
    <source>
        <strain evidence="2">cv. Punajuju</strain>
        <tissue evidence="1">Leaves</tissue>
    </source>
</reference>
<keyword evidence="2" id="KW-1185">Reference proteome</keyword>
<name>A0ACB9BHM7_CICIN</name>
<evidence type="ECO:0000313" key="2">
    <source>
        <dbReference type="Proteomes" id="UP001055811"/>
    </source>
</evidence>
<sequence length="221" mass="24682">MKDLGKTTKFYASIANRTECNVFDLIQSLEDSCSSIGFPGGLEFCTNLVRSSSMKEVLEYVEAVEELPFAQPVYTYPIVRDRRLTPSFLQTGETPETGPVARQRRKEENSLLTLQKRLLSNSPPTSPSKVTTNIQFGKKPVVLSNKRTNDVHMENHASILEAFSLVIEALKSRVSELGENGERDVVDKRHAVCLNFSNGSKLISDSLDLRLWNRGTGRISS</sequence>
<dbReference type="EMBL" id="CM042014">
    <property type="protein sequence ID" value="KAI3721573.1"/>
    <property type="molecule type" value="Genomic_DNA"/>
</dbReference>
<proteinExistence type="predicted"/>
<reference evidence="2" key="1">
    <citation type="journal article" date="2022" name="Mol. Ecol. Resour.">
        <title>The genomes of chicory, endive, great burdock and yacon provide insights into Asteraceae palaeo-polyploidization history and plant inulin production.</title>
        <authorList>
            <person name="Fan W."/>
            <person name="Wang S."/>
            <person name="Wang H."/>
            <person name="Wang A."/>
            <person name="Jiang F."/>
            <person name="Liu H."/>
            <person name="Zhao H."/>
            <person name="Xu D."/>
            <person name="Zhang Y."/>
        </authorList>
    </citation>
    <scope>NUCLEOTIDE SEQUENCE [LARGE SCALE GENOMIC DNA]</scope>
    <source>
        <strain evidence="2">cv. Punajuju</strain>
    </source>
</reference>
<evidence type="ECO:0000313" key="1">
    <source>
        <dbReference type="EMBL" id="KAI3721573.1"/>
    </source>
</evidence>
<comment type="caution">
    <text evidence="1">The sequence shown here is derived from an EMBL/GenBank/DDBJ whole genome shotgun (WGS) entry which is preliminary data.</text>
</comment>